<dbReference type="InterPro" id="IPR014082">
    <property type="entry name" value="CRISPR-assoc_prot_Cas02710"/>
</dbReference>
<evidence type="ECO:0000313" key="1">
    <source>
        <dbReference type="EMBL" id="MBE9254463.1"/>
    </source>
</evidence>
<protein>
    <submittedName>
        <fullName evidence="1">TIGR02710 family CRISPR-associated protein</fullName>
    </submittedName>
</protein>
<keyword evidence="2" id="KW-1185">Reference proteome</keyword>
<comment type="caution">
    <text evidence="1">The sequence shown here is derived from an EMBL/GenBank/DDBJ whole genome shotgun (WGS) entry which is preliminary data.</text>
</comment>
<evidence type="ECO:0000313" key="2">
    <source>
        <dbReference type="Proteomes" id="UP000658720"/>
    </source>
</evidence>
<organism evidence="1 2">
    <name type="scientific">Synechocystis salina LEGE 00031</name>
    <dbReference type="NCBI Taxonomy" id="1828736"/>
    <lineage>
        <taxon>Bacteria</taxon>
        <taxon>Bacillati</taxon>
        <taxon>Cyanobacteriota</taxon>
        <taxon>Cyanophyceae</taxon>
        <taxon>Synechococcales</taxon>
        <taxon>Merismopediaceae</taxon>
        <taxon>Synechocystis</taxon>
    </lineage>
</organism>
<reference evidence="1 2" key="1">
    <citation type="submission" date="2020-10" db="EMBL/GenBank/DDBJ databases">
        <authorList>
            <person name="Castelo-Branco R."/>
            <person name="Eusebio N."/>
            <person name="Adriana R."/>
            <person name="Vieira A."/>
            <person name="Brugerolle De Fraissinette N."/>
            <person name="Rezende De Castro R."/>
            <person name="Schneider M.P."/>
            <person name="Vasconcelos V."/>
            <person name="Leao P.N."/>
        </authorList>
    </citation>
    <scope>NUCLEOTIDE SEQUENCE [LARGE SCALE GENOMIC DNA]</scope>
    <source>
        <strain evidence="1 2">LEGE 00031</strain>
    </source>
</reference>
<proteinExistence type="predicted"/>
<name>A0ABR9VU93_9SYNC</name>
<dbReference type="NCBIfam" id="TIGR02710">
    <property type="entry name" value="TIGR02710 family CRISPR-associated CARF protein"/>
    <property type="match status" value="1"/>
</dbReference>
<dbReference type="Gene3D" id="3.40.50.10770">
    <property type="entry name" value="Hypothetical protein VC1899 like domain (Restriction endonuclease-like)"/>
    <property type="match status" value="1"/>
</dbReference>
<dbReference type="Pfam" id="PF09670">
    <property type="entry name" value="Cas_Cas02710"/>
    <property type="match status" value="1"/>
</dbReference>
<dbReference type="Proteomes" id="UP000658720">
    <property type="component" value="Unassembled WGS sequence"/>
</dbReference>
<dbReference type="EMBL" id="JADEVV010000031">
    <property type="protein sequence ID" value="MBE9254463.1"/>
    <property type="molecule type" value="Genomic_DNA"/>
</dbReference>
<gene>
    <name evidence="1" type="ORF">IQ217_11540</name>
</gene>
<dbReference type="RefSeq" id="WP_194020049.1">
    <property type="nucleotide sequence ID" value="NZ_JADEVV010000031.1"/>
</dbReference>
<accession>A0ABR9VU93</accession>
<sequence>MTRILLITVGGSHKPIITSVQSLKPDRTIFICSNGKRGSISQVTGEGKPCEVRQGSEVLEKLPNIPSQLNLGDKFNPETDVIAVDNPDDVSSIYLKISDCIHTLKQTEPKATLLADYTGGTKSMSVALALVALDEECELHLTTTSRTDLIRVTRGETVRRAATSDLTVRRLLTQEIPTLLAQYNYPAAIAELETCLRDLPLSHPQPVEQYLRLCRGLNHWDCFDHEEAWYDLEPFMNQAPLRPLLMYLKRVMASRQAIAPAMNTAFNAPDQIPGHGYELVEDLLFNAERRAALDRYDDAVGRLYRALELLAQTHLWLRYQIKTDDVEVEQIPPALRDQVQALKGRDGKIQLALRNSYELLKQWPADPLGALYQPAAERLFDQLQVRNYSILAHGLRPVTATDYKQRFQTVIIPFIEAGLKAVIGNQSRFDPVQFPSQITINKYNA</sequence>